<evidence type="ECO:0000256" key="1">
    <source>
        <dbReference type="SAM" id="MobiDB-lite"/>
    </source>
</evidence>
<evidence type="ECO:0000313" key="2">
    <source>
        <dbReference type="EMBL" id="KAA6369135.1"/>
    </source>
</evidence>
<proteinExistence type="predicted"/>
<feature type="region of interest" description="Disordered" evidence="1">
    <location>
        <begin position="231"/>
        <end position="251"/>
    </location>
</feature>
<comment type="caution">
    <text evidence="2">The sequence shown here is derived from an EMBL/GenBank/DDBJ whole genome shotgun (WGS) entry which is preliminary data.</text>
</comment>
<feature type="compositionally biased region" description="Basic residues" evidence="1">
    <location>
        <begin position="236"/>
        <end position="251"/>
    </location>
</feature>
<gene>
    <name evidence="2" type="ORF">EZS28_035338</name>
</gene>
<dbReference type="EMBL" id="SNRW01016655">
    <property type="protein sequence ID" value="KAA6369135.1"/>
    <property type="molecule type" value="Genomic_DNA"/>
</dbReference>
<evidence type="ECO:0000313" key="3">
    <source>
        <dbReference type="Proteomes" id="UP000324800"/>
    </source>
</evidence>
<dbReference type="AlphaFoldDB" id="A0A5J4UHT8"/>
<protein>
    <submittedName>
        <fullName evidence="2">Uncharacterized protein</fullName>
    </submittedName>
</protein>
<feature type="non-terminal residue" evidence="2">
    <location>
        <position position="1"/>
    </location>
</feature>
<organism evidence="2 3">
    <name type="scientific">Streblomastix strix</name>
    <dbReference type="NCBI Taxonomy" id="222440"/>
    <lineage>
        <taxon>Eukaryota</taxon>
        <taxon>Metamonada</taxon>
        <taxon>Preaxostyla</taxon>
        <taxon>Oxymonadida</taxon>
        <taxon>Streblomastigidae</taxon>
        <taxon>Streblomastix</taxon>
    </lineage>
</organism>
<reference evidence="2 3" key="1">
    <citation type="submission" date="2019-03" db="EMBL/GenBank/DDBJ databases">
        <title>Single cell metagenomics reveals metabolic interactions within the superorganism composed of flagellate Streblomastix strix and complex community of Bacteroidetes bacteria on its surface.</title>
        <authorList>
            <person name="Treitli S.C."/>
            <person name="Kolisko M."/>
            <person name="Husnik F."/>
            <person name="Keeling P."/>
            <person name="Hampl V."/>
        </authorList>
    </citation>
    <scope>NUCLEOTIDE SEQUENCE [LARGE SCALE GENOMIC DNA]</scope>
    <source>
        <strain evidence="2">ST1C</strain>
    </source>
</reference>
<dbReference type="Proteomes" id="UP000324800">
    <property type="component" value="Unassembled WGS sequence"/>
</dbReference>
<name>A0A5J4UHT8_9EUKA</name>
<dbReference type="Gene3D" id="6.10.140.2190">
    <property type="match status" value="1"/>
</dbReference>
<feature type="non-terminal residue" evidence="2">
    <location>
        <position position="600"/>
    </location>
</feature>
<accession>A0A5J4UHT8</accession>
<sequence length="600" mass="68983">KTDELLGEQANTTDLANCIILNIAQTITANKICNNSCRFVSSIDGMSTVTWSSFIKSGTDDTVVLLGAGGTKQISEFVSALTDLSNYYSKSETYARDEVYIKTQTYSQTEANNKFVKFEGSIQQTIIGRLKYVSPFGGTYDETQDPVANTYLTMSEVDAKLSSKMDSSSLSNLVNKGNNQSINGTKTFTSNVSATGFATTGKDDTSVLLAGGGDKLIQSFGGLTVLTTTQQQQHERKMKAQQKKASVKRIASRNEEYQQELQEYRRKREQEESNKYWKQQQEQQAEEAKRIMNEEYDFMLLLESKKFTKPISFQQNKENFTSAMQNQEMTQKIRKYKGQHVEEIEIETSNDDQTLLLFPPVDEVKFIDGVRRARKGFQRKREIVDVDGVSPIYYDNYIDSLDAIDKHVEFVYSEQGHKAFKILFNFGVIIEELEHDKNGQEIITYKYRLPREDTAQTHIPKNIQSNDDIEENKQYIRAEIIEMQNFNLENTKQRYVAIYSMMIKVFKLQKTVVGTSMQELIQKHWEGHRQILFKNNGEYNLCYMEAITKALHPDSLEKRYIPCSIISLAREYLVEVLDPSFKAKSREMTKYLKTFEGLDY</sequence>